<reference evidence="8" key="1">
    <citation type="submission" date="2017-12" db="EMBL/GenBank/DDBJ databases">
        <title>Gene loss provides genomic basis for host adaptation in cereal stripe rust fungi.</title>
        <authorList>
            <person name="Xia C."/>
        </authorList>
    </citation>
    <scope>NUCLEOTIDE SEQUENCE [LARGE SCALE GENOMIC DNA]</scope>
    <source>
        <strain evidence="8">93-210</strain>
    </source>
</reference>
<evidence type="ECO:0000313" key="9">
    <source>
        <dbReference type="Proteomes" id="UP000239156"/>
    </source>
</evidence>
<dbReference type="PANTHER" id="PTHR46481:SF10">
    <property type="entry name" value="ZINC FINGER BED DOMAIN-CONTAINING PROTEIN 39"/>
    <property type="match status" value="1"/>
</dbReference>
<keyword evidence="7" id="KW-0812">Transmembrane</keyword>
<dbReference type="Proteomes" id="UP000239156">
    <property type="component" value="Unassembled WGS sequence"/>
</dbReference>
<dbReference type="GO" id="GO:0008270">
    <property type="term" value="F:zinc ion binding"/>
    <property type="evidence" value="ECO:0007669"/>
    <property type="project" value="UniProtKB-KW"/>
</dbReference>
<keyword evidence="5" id="KW-0539">Nucleus</keyword>
<dbReference type="PANTHER" id="PTHR46481">
    <property type="entry name" value="ZINC FINGER BED DOMAIN-CONTAINING PROTEIN 4"/>
    <property type="match status" value="1"/>
</dbReference>
<keyword evidence="9" id="KW-1185">Reference proteome</keyword>
<evidence type="ECO:0000256" key="3">
    <source>
        <dbReference type="ARBA" id="ARBA00022771"/>
    </source>
</evidence>
<keyword evidence="2" id="KW-0479">Metal-binding</keyword>
<feature type="transmembrane region" description="Helical" evidence="7">
    <location>
        <begin position="116"/>
        <end position="137"/>
    </location>
</feature>
<keyword evidence="7" id="KW-1133">Transmembrane helix</keyword>
<feature type="compositionally biased region" description="Low complexity" evidence="6">
    <location>
        <begin position="38"/>
        <end position="51"/>
    </location>
</feature>
<evidence type="ECO:0000256" key="4">
    <source>
        <dbReference type="ARBA" id="ARBA00022833"/>
    </source>
</evidence>
<proteinExistence type="predicted"/>
<comment type="caution">
    <text evidence="8">The sequence shown here is derived from an EMBL/GenBank/DDBJ whole genome shotgun (WGS) entry which is preliminary data.</text>
</comment>
<keyword evidence="3" id="KW-0863">Zinc-finger</keyword>
<keyword evidence="4" id="KW-0862">Zinc</keyword>
<dbReference type="VEuPathDB" id="FungiDB:PSTT_06387"/>
<evidence type="ECO:0000313" key="8">
    <source>
        <dbReference type="EMBL" id="POW09991.1"/>
    </source>
</evidence>
<dbReference type="GO" id="GO:0005634">
    <property type="term" value="C:nucleus"/>
    <property type="evidence" value="ECO:0007669"/>
    <property type="project" value="UniProtKB-SubCell"/>
</dbReference>
<dbReference type="VEuPathDB" id="FungiDB:PSHT_13210"/>
<name>A0A2S4VKB9_9BASI</name>
<comment type="subcellular location">
    <subcellularLocation>
        <location evidence="1">Nucleus</location>
    </subcellularLocation>
</comment>
<gene>
    <name evidence="8" type="ORF">PSTT_06387</name>
</gene>
<evidence type="ECO:0008006" key="10">
    <source>
        <dbReference type="Google" id="ProtNLM"/>
    </source>
</evidence>
<feature type="compositionally biased region" description="Basic residues" evidence="6">
    <location>
        <begin position="1"/>
        <end position="11"/>
    </location>
</feature>
<evidence type="ECO:0000256" key="2">
    <source>
        <dbReference type="ARBA" id="ARBA00022723"/>
    </source>
</evidence>
<sequence length="460" mass="51890">MARSGKKRRRVASPPPSFVSETPAQSQEDPIQRRPLRQTDNNSDNDQQTSNIESTTPRGTQKEPAKQLSDELKLERAIRLHQNRLSVCYACFNPPRLSDQRDKHGLKKIAFPCKRYVLTLTSLLEIICLPINSLLIIRCGRDINRPTYDNSTANLSKHVATCLKRQHDKTESQKLGAVGVSGTGDINPRDVAQLCAIWCAETARPFAALGEQAHWGILHPTVLKNLLERKAVSQDIVEGETGSLELEAMPLNFVRLKERHTGVYLAETVHLIVKKFGVQNKICGIVTNNASNHKTMIEAINKFKWARFKGKLELNCTSYLASLRKLQEEDSEQLSITQNLDRTREEDEDNDADETQLMGKMVMGGITNIDEVELVTHDIVDFSNEEDDDQYSSQSCKDTLAKFQSIARKLNKSPNSKASFVDICRDKRCLKPHNVERDVRTQWNSTFVQLSGILCCSEAM</sequence>
<evidence type="ECO:0000256" key="5">
    <source>
        <dbReference type="ARBA" id="ARBA00023242"/>
    </source>
</evidence>
<evidence type="ECO:0000256" key="7">
    <source>
        <dbReference type="SAM" id="Phobius"/>
    </source>
</evidence>
<dbReference type="InterPro" id="IPR052035">
    <property type="entry name" value="ZnF_BED_domain_contain"/>
</dbReference>
<protein>
    <recommendedName>
        <fullName evidence="10">DUF659 domain-containing protein</fullName>
    </recommendedName>
</protein>
<evidence type="ECO:0000256" key="6">
    <source>
        <dbReference type="SAM" id="MobiDB-lite"/>
    </source>
</evidence>
<dbReference type="AlphaFoldDB" id="A0A2S4VKB9"/>
<feature type="compositionally biased region" description="Polar residues" evidence="6">
    <location>
        <begin position="19"/>
        <end position="29"/>
    </location>
</feature>
<evidence type="ECO:0000256" key="1">
    <source>
        <dbReference type="ARBA" id="ARBA00004123"/>
    </source>
</evidence>
<keyword evidence="7" id="KW-0472">Membrane</keyword>
<dbReference type="EMBL" id="PKSL01000050">
    <property type="protein sequence ID" value="POW09991.1"/>
    <property type="molecule type" value="Genomic_DNA"/>
</dbReference>
<dbReference type="VEuPathDB" id="FungiDB:PSHT_07742"/>
<accession>A0A2S4VKB9</accession>
<organism evidence="8 9">
    <name type="scientific">Puccinia striiformis</name>
    <dbReference type="NCBI Taxonomy" id="27350"/>
    <lineage>
        <taxon>Eukaryota</taxon>
        <taxon>Fungi</taxon>
        <taxon>Dikarya</taxon>
        <taxon>Basidiomycota</taxon>
        <taxon>Pucciniomycotina</taxon>
        <taxon>Pucciniomycetes</taxon>
        <taxon>Pucciniales</taxon>
        <taxon>Pucciniaceae</taxon>
        <taxon>Puccinia</taxon>
    </lineage>
</organism>
<feature type="region of interest" description="Disordered" evidence="6">
    <location>
        <begin position="1"/>
        <end position="70"/>
    </location>
</feature>
<feature type="compositionally biased region" description="Basic and acidic residues" evidence="6">
    <location>
        <begin position="60"/>
        <end position="70"/>
    </location>
</feature>